<dbReference type="Pfam" id="PF17921">
    <property type="entry name" value="Integrase_H2C2"/>
    <property type="match status" value="1"/>
</dbReference>
<evidence type="ECO:0000256" key="1">
    <source>
        <dbReference type="SAM" id="Coils"/>
    </source>
</evidence>
<dbReference type="GO" id="GO:0003964">
    <property type="term" value="F:RNA-directed DNA polymerase activity"/>
    <property type="evidence" value="ECO:0007669"/>
    <property type="project" value="UniProtKB-KW"/>
</dbReference>
<sequence length="586" mass="64755">MDGRLLFISAHVSRKLVIITPQSHRKPVSDLTSPRTSGLDQRDNEDDNDDDDDYGDDDDDDDAEADAADDDDGHDHDDDIHQKFKKKWVESKVQADLAAQENKLAKAKELAEAEQKKLKAQTAALEAQKLLNGTAATPTPHPNYAKPKLPPLTEFSQVDLYLQRFENYAQSMKWQPPDYASCLANLLQGEALSVFLSLSPEDISDYQSVKKTLLRRNCRRRQSDLSPEAHVVCSQQYNCCIADANFNRDGQLRIETASLFGRKCSLLRDTGCNTVGVRRSLVPASSITGRCIKVNTFCCKNKTFETAVIRISSSYFSGRVEACLLTDPVADVILGDIDGITHPTPFISHSGVDDPVPSACVVTRVQARKITDDDSQHTMAPSNDSSPQSQPIPLPLNFEASLPFTDVGSRQKVDPTLKEWFNKVGAPPVRGVYFTITDGKLLRHYQRTDSDIINTTLAVPESLGQLMLMYAHDTCLSGHSGFKKTLSNVQAYFSWPGLSNDVRCYTRSCHVCQVGMEFDLLNFGTEGIEMPSPSITEEDDTTTTAYVAAITEDSSTEFRSVIPTPSLSDDGKIKVNINPCLDSVEI</sequence>
<evidence type="ECO:0000313" key="4">
    <source>
        <dbReference type="EMBL" id="GFS08340.1"/>
    </source>
</evidence>
<feature type="compositionally biased region" description="Basic and acidic residues" evidence="2">
    <location>
        <begin position="73"/>
        <end position="82"/>
    </location>
</feature>
<feature type="region of interest" description="Disordered" evidence="2">
    <location>
        <begin position="21"/>
        <end position="82"/>
    </location>
</feature>
<protein>
    <submittedName>
        <fullName evidence="4">Reverse transcriptase</fullName>
    </submittedName>
</protein>
<feature type="compositionally biased region" description="Polar residues" evidence="2">
    <location>
        <begin position="30"/>
        <end position="39"/>
    </location>
</feature>
<keyword evidence="4" id="KW-0548">Nucleotidyltransferase</keyword>
<feature type="region of interest" description="Disordered" evidence="2">
    <location>
        <begin position="371"/>
        <end position="392"/>
    </location>
</feature>
<name>A0AAV4IF53_9GAST</name>
<feature type="domain" description="Integrase zinc-binding" evidence="3">
    <location>
        <begin position="459"/>
        <end position="513"/>
    </location>
</feature>
<dbReference type="AlphaFoldDB" id="A0AAV4IF53"/>
<evidence type="ECO:0000256" key="2">
    <source>
        <dbReference type="SAM" id="MobiDB-lite"/>
    </source>
</evidence>
<keyword evidence="5" id="KW-1185">Reference proteome</keyword>
<keyword evidence="4" id="KW-0695">RNA-directed DNA polymerase</keyword>
<dbReference type="FunFam" id="1.10.340.70:FF:000001">
    <property type="entry name" value="Retrovirus-related Pol polyprotein from transposon gypsy-like Protein"/>
    <property type="match status" value="1"/>
</dbReference>
<evidence type="ECO:0000313" key="5">
    <source>
        <dbReference type="Proteomes" id="UP000762676"/>
    </source>
</evidence>
<keyword evidence="1" id="KW-0175">Coiled coil</keyword>
<feature type="compositionally biased region" description="Acidic residues" evidence="2">
    <location>
        <begin position="43"/>
        <end position="72"/>
    </location>
</feature>
<proteinExistence type="predicted"/>
<organism evidence="4 5">
    <name type="scientific">Elysia marginata</name>
    <dbReference type="NCBI Taxonomy" id="1093978"/>
    <lineage>
        <taxon>Eukaryota</taxon>
        <taxon>Metazoa</taxon>
        <taxon>Spiralia</taxon>
        <taxon>Lophotrochozoa</taxon>
        <taxon>Mollusca</taxon>
        <taxon>Gastropoda</taxon>
        <taxon>Heterobranchia</taxon>
        <taxon>Euthyneura</taxon>
        <taxon>Panpulmonata</taxon>
        <taxon>Sacoglossa</taxon>
        <taxon>Placobranchoidea</taxon>
        <taxon>Plakobranchidae</taxon>
        <taxon>Elysia</taxon>
    </lineage>
</organism>
<dbReference type="Gene3D" id="1.10.340.70">
    <property type="match status" value="1"/>
</dbReference>
<dbReference type="PANTHER" id="PTHR46888">
    <property type="entry name" value="ZINC KNUCKLE DOMAINCONTAINING PROTEIN-RELATED"/>
    <property type="match status" value="1"/>
</dbReference>
<dbReference type="EMBL" id="BMAT01013246">
    <property type="protein sequence ID" value="GFS08340.1"/>
    <property type="molecule type" value="Genomic_DNA"/>
</dbReference>
<keyword evidence="4" id="KW-0808">Transferase</keyword>
<dbReference type="PANTHER" id="PTHR46888:SF1">
    <property type="entry name" value="RIBONUCLEASE H"/>
    <property type="match status" value="1"/>
</dbReference>
<comment type="caution">
    <text evidence="4">The sequence shown here is derived from an EMBL/GenBank/DDBJ whole genome shotgun (WGS) entry which is preliminary data.</text>
</comment>
<gene>
    <name evidence="4" type="ORF">ElyMa_006592800</name>
</gene>
<reference evidence="4 5" key="1">
    <citation type="journal article" date="2021" name="Elife">
        <title>Chloroplast acquisition without the gene transfer in kleptoplastic sea slugs, Plakobranchus ocellatus.</title>
        <authorList>
            <person name="Maeda T."/>
            <person name="Takahashi S."/>
            <person name="Yoshida T."/>
            <person name="Shimamura S."/>
            <person name="Takaki Y."/>
            <person name="Nagai Y."/>
            <person name="Toyoda A."/>
            <person name="Suzuki Y."/>
            <person name="Arimoto A."/>
            <person name="Ishii H."/>
            <person name="Satoh N."/>
            <person name="Nishiyama T."/>
            <person name="Hasebe M."/>
            <person name="Maruyama T."/>
            <person name="Minagawa J."/>
            <person name="Obokata J."/>
            <person name="Shigenobu S."/>
        </authorList>
    </citation>
    <scope>NUCLEOTIDE SEQUENCE [LARGE SCALE GENOMIC DNA]</scope>
</reference>
<evidence type="ECO:0000259" key="3">
    <source>
        <dbReference type="Pfam" id="PF17921"/>
    </source>
</evidence>
<dbReference type="InterPro" id="IPR041588">
    <property type="entry name" value="Integrase_H2C2"/>
</dbReference>
<feature type="coiled-coil region" evidence="1">
    <location>
        <begin position="90"/>
        <end position="130"/>
    </location>
</feature>
<dbReference type="Proteomes" id="UP000762676">
    <property type="component" value="Unassembled WGS sequence"/>
</dbReference>
<accession>A0AAV4IF53</accession>